<accession>A0A183ULH8</accession>
<keyword evidence="2" id="KW-1185">Reference proteome</keyword>
<organism evidence="2 3">
    <name type="scientific">Toxocara canis</name>
    <name type="common">Canine roundworm</name>
    <dbReference type="NCBI Taxonomy" id="6265"/>
    <lineage>
        <taxon>Eukaryota</taxon>
        <taxon>Metazoa</taxon>
        <taxon>Ecdysozoa</taxon>
        <taxon>Nematoda</taxon>
        <taxon>Chromadorea</taxon>
        <taxon>Rhabditida</taxon>
        <taxon>Spirurina</taxon>
        <taxon>Ascaridomorpha</taxon>
        <taxon>Ascaridoidea</taxon>
        <taxon>Toxocaridae</taxon>
        <taxon>Toxocara</taxon>
    </lineage>
</organism>
<proteinExistence type="predicted"/>
<dbReference type="WBParaSite" id="TCNE_0000934801-mRNA-1">
    <property type="protein sequence ID" value="TCNE_0000934801-mRNA-1"/>
    <property type="gene ID" value="TCNE_0000934801"/>
</dbReference>
<reference evidence="3" key="1">
    <citation type="submission" date="2016-06" db="UniProtKB">
        <authorList>
            <consortium name="WormBaseParasite"/>
        </authorList>
    </citation>
    <scope>IDENTIFICATION</scope>
</reference>
<reference evidence="1 2" key="2">
    <citation type="submission" date="2018-11" db="EMBL/GenBank/DDBJ databases">
        <authorList>
            <consortium name="Pathogen Informatics"/>
        </authorList>
    </citation>
    <scope>NUCLEOTIDE SEQUENCE [LARGE SCALE GENOMIC DNA]</scope>
</reference>
<dbReference type="AlphaFoldDB" id="A0A183ULH8"/>
<gene>
    <name evidence="1" type="ORF">TCNE_LOCUS9348</name>
</gene>
<protein>
    <submittedName>
        <fullName evidence="1 3">Uncharacterized protein</fullName>
    </submittedName>
</protein>
<evidence type="ECO:0000313" key="3">
    <source>
        <dbReference type="WBParaSite" id="TCNE_0000934801-mRNA-1"/>
    </source>
</evidence>
<sequence length="31" mass="3865">MFWSREAWWLCQQILYMGCRPHSVMRISFSN</sequence>
<evidence type="ECO:0000313" key="2">
    <source>
        <dbReference type="Proteomes" id="UP000050794"/>
    </source>
</evidence>
<name>A0A183ULH8_TOXCA</name>
<dbReference type="EMBL" id="UYWY01020151">
    <property type="protein sequence ID" value="VDM40669.1"/>
    <property type="molecule type" value="Genomic_DNA"/>
</dbReference>
<dbReference type="Proteomes" id="UP000050794">
    <property type="component" value="Unassembled WGS sequence"/>
</dbReference>
<evidence type="ECO:0000313" key="1">
    <source>
        <dbReference type="EMBL" id="VDM40669.1"/>
    </source>
</evidence>